<gene>
    <name evidence="1" type="ORF">XAXN_08230</name>
</gene>
<proteinExistence type="predicted"/>
<organism evidence="1 2">
    <name type="scientific">Xanthomonas axonopodis</name>
    <dbReference type="NCBI Taxonomy" id="53413"/>
    <lineage>
        <taxon>Bacteria</taxon>
        <taxon>Pseudomonadati</taxon>
        <taxon>Pseudomonadota</taxon>
        <taxon>Gammaproteobacteria</taxon>
        <taxon>Lysobacterales</taxon>
        <taxon>Lysobacteraceae</taxon>
        <taxon>Xanthomonas</taxon>
    </lineage>
</organism>
<evidence type="ECO:0000313" key="2">
    <source>
        <dbReference type="Proteomes" id="UP000054035"/>
    </source>
</evidence>
<reference evidence="1 2" key="1">
    <citation type="submission" date="2014-02" db="EMBL/GenBank/DDBJ databases">
        <title>Genome sequence of Xanthomonas axonopodis DSM 3585 (T).</title>
        <authorList>
            <person name="Midha S."/>
            <person name="Patil P.B."/>
        </authorList>
    </citation>
    <scope>NUCLEOTIDE SEQUENCE [LARGE SCALE GENOMIC DNA]</scope>
    <source>
        <strain evidence="1 2">DSM 3585</strain>
    </source>
</reference>
<dbReference type="EMBL" id="JFAQ01000075">
    <property type="protein sequence ID" value="KPL49349.1"/>
    <property type="molecule type" value="Genomic_DNA"/>
</dbReference>
<protein>
    <submittedName>
        <fullName evidence="1">Uncharacterized protein</fullName>
    </submittedName>
</protein>
<dbReference type="AlphaFoldDB" id="A0A0P6VTP3"/>
<sequence>MEEPNKSALVLLYYEASVLFAYSINSAVTPPRVADVFKKDNILCIRISDEGEHQKGQDRNESAHGAAASGAVGTRVWGWVEDRKAAGHRCLFPQAKTDVMNRQGNWIAKAFRAANKT</sequence>
<comment type="caution">
    <text evidence="1">The sequence shown here is derived from an EMBL/GenBank/DDBJ whole genome shotgun (WGS) entry which is preliminary data.</text>
</comment>
<dbReference type="Proteomes" id="UP000054035">
    <property type="component" value="Unassembled WGS sequence"/>
</dbReference>
<evidence type="ECO:0000313" key="1">
    <source>
        <dbReference type="EMBL" id="KPL49349.1"/>
    </source>
</evidence>
<name>A0A0P6VTP3_9XANT</name>
<accession>A0A0P6VTP3</accession>